<dbReference type="InterPro" id="IPR046960">
    <property type="entry name" value="PPR_At4g14850-like_plant"/>
</dbReference>
<dbReference type="GO" id="GO:0003723">
    <property type="term" value="F:RNA binding"/>
    <property type="evidence" value="ECO:0000318"/>
    <property type="project" value="GO_Central"/>
</dbReference>
<dbReference type="GO" id="GO:0009451">
    <property type="term" value="P:RNA modification"/>
    <property type="evidence" value="ECO:0000318"/>
    <property type="project" value="GO_Central"/>
</dbReference>
<dbReference type="PANTHER" id="PTHR47926">
    <property type="entry name" value="PENTATRICOPEPTIDE REPEAT-CONTAINING PROTEIN"/>
    <property type="match status" value="1"/>
</dbReference>
<dbReference type="Pfam" id="PF13041">
    <property type="entry name" value="PPR_2"/>
    <property type="match status" value="2"/>
</dbReference>
<dbReference type="InterPro" id="IPR002885">
    <property type="entry name" value="PPR_rpt"/>
</dbReference>
<feature type="repeat" description="PPR" evidence="2">
    <location>
        <begin position="426"/>
        <end position="460"/>
    </location>
</feature>
<dbReference type="HOGENOM" id="CLU_499095_0_0_1"/>
<evidence type="ECO:0008006" key="5">
    <source>
        <dbReference type="Google" id="ProtNLM"/>
    </source>
</evidence>
<dbReference type="PANTHER" id="PTHR47926:SF347">
    <property type="entry name" value="PENTATRICOPEPTIDE REPEAT-CONTAINING PROTEIN"/>
    <property type="match status" value="1"/>
</dbReference>
<dbReference type="InterPro" id="IPR011990">
    <property type="entry name" value="TPR-like_helical_dom_sf"/>
</dbReference>
<dbReference type="Pfam" id="PF01535">
    <property type="entry name" value="PPR"/>
    <property type="match status" value="7"/>
</dbReference>
<dbReference type="FunFam" id="1.25.40.10:FF:000344">
    <property type="entry name" value="Pentatricopeptide repeat-containing protein"/>
    <property type="match status" value="1"/>
</dbReference>
<feature type="repeat" description="PPR" evidence="2">
    <location>
        <begin position="288"/>
        <end position="322"/>
    </location>
</feature>
<feature type="repeat" description="PPR" evidence="2">
    <location>
        <begin position="116"/>
        <end position="150"/>
    </location>
</feature>
<proteinExistence type="predicted"/>
<feature type="repeat" description="PPR" evidence="2">
    <location>
        <begin position="218"/>
        <end position="252"/>
    </location>
</feature>
<feature type="repeat" description="PPR" evidence="2">
    <location>
        <begin position="253"/>
        <end position="287"/>
    </location>
</feature>
<dbReference type="OMA" id="CISWNLL"/>
<dbReference type="PROSITE" id="PS51375">
    <property type="entry name" value="PPR"/>
    <property type="match status" value="8"/>
</dbReference>
<sequence>MVPMPIVNAFQSNCILRNTTQKPNASTPQIPFTPQENSSNFHQKIPTLPDPNTYNSLLRSCSSEKSIHQGKQIHARVITSGASTNTQLETTLVTMYTKCGYLEDAYQLFDRVHQPNLVALSTLVGAFAKFGMFEEALNLYCDALEMSLQPDEFVYPSVLKACSGLDELRIGTQIHSSIMKSGINEYSMFVNSALVDMYSKCGCIELAERVFNTMHERDGTSWNSMISGLAQHGREGEALNLVREMELYGPKPDCISWNLLITVFGQTNQIDEAIGLFREAQKSGFDRNVILWNSVISVCAKAGRYSEVFGFMGEMIGSDVWPNTVTWNSIISGFVQNEMYPQAEKAFSKMLRTGFEPNSVTITCMLLAFADANELGFARQLHGHIIKMEPVQDTRVWNSLLDVYAKCGQIEEAVLLFKKISSGSRNPVPWNSMLSGYFLHGCFDAAIEMFEEMKVSGVEPTVITWNTLISGCVRNGFLGKSIELLLKMQVARIRPDASSLSSILPAIANMASLRLAKQIHGYAIRSNCFSLKHTETAKKLSIFSRS</sequence>
<dbReference type="Gene3D" id="1.25.40.10">
    <property type="entry name" value="Tetratricopeptide repeat domain"/>
    <property type="match status" value="4"/>
</dbReference>
<dbReference type="SUPFAM" id="SSF48452">
    <property type="entry name" value="TPR-like"/>
    <property type="match status" value="1"/>
</dbReference>
<organism evidence="3 4">
    <name type="scientific">Amborella trichopoda</name>
    <dbReference type="NCBI Taxonomy" id="13333"/>
    <lineage>
        <taxon>Eukaryota</taxon>
        <taxon>Viridiplantae</taxon>
        <taxon>Streptophyta</taxon>
        <taxon>Embryophyta</taxon>
        <taxon>Tracheophyta</taxon>
        <taxon>Spermatophyta</taxon>
        <taxon>Magnoliopsida</taxon>
        <taxon>Amborellales</taxon>
        <taxon>Amborellaceae</taxon>
        <taxon>Amborella</taxon>
    </lineage>
</organism>
<protein>
    <recommendedName>
        <fullName evidence="5">Pentacotripeptide-repeat region of PRORP domain-containing protein</fullName>
    </recommendedName>
</protein>
<keyword evidence="4" id="KW-1185">Reference proteome</keyword>
<evidence type="ECO:0000256" key="2">
    <source>
        <dbReference type="PROSITE-ProRule" id="PRU00708"/>
    </source>
</evidence>
<feature type="repeat" description="PPR" evidence="2">
    <location>
        <begin position="393"/>
        <end position="423"/>
    </location>
</feature>
<evidence type="ECO:0000313" key="3">
    <source>
        <dbReference type="EMBL" id="ERN19027.1"/>
    </source>
</evidence>
<dbReference type="EMBL" id="KI392075">
    <property type="protein sequence ID" value="ERN19027.1"/>
    <property type="molecule type" value="Genomic_DNA"/>
</dbReference>
<feature type="repeat" description="PPR" evidence="2">
    <location>
        <begin position="323"/>
        <end position="357"/>
    </location>
</feature>
<keyword evidence="1" id="KW-0677">Repeat</keyword>
<reference evidence="4" key="1">
    <citation type="journal article" date="2013" name="Science">
        <title>The Amborella genome and the evolution of flowering plants.</title>
        <authorList>
            <consortium name="Amborella Genome Project"/>
        </authorList>
    </citation>
    <scope>NUCLEOTIDE SEQUENCE [LARGE SCALE GENOMIC DNA]</scope>
</reference>
<evidence type="ECO:0000256" key="1">
    <source>
        <dbReference type="ARBA" id="ARBA00022737"/>
    </source>
</evidence>
<feature type="repeat" description="PPR" evidence="2">
    <location>
        <begin position="461"/>
        <end position="495"/>
    </location>
</feature>
<accession>U5DC94</accession>
<dbReference type="Gramene" id="ERN19027">
    <property type="protein sequence ID" value="ERN19027"/>
    <property type="gene ID" value="AMTR_s00061p00061380"/>
</dbReference>
<dbReference type="Proteomes" id="UP000017836">
    <property type="component" value="Unassembled WGS sequence"/>
</dbReference>
<dbReference type="NCBIfam" id="TIGR00756">
    <property type="entry name" value="PPR"/>
    <property type="match status" value="9"/>
</dbReference>
<gene>
    <name evidence="3" type="ORF">AMTR_s00061p00061380</name>
</gene>
<dbReference type="AlphaFoldDB" id="U5DC94"/>
<name>U5DC94_AMBTC</name>
<evidence type="ECO:0000313" key="4">
    <source>
        <dbReference type="Proteomes" id="UP000017836"/>
    </source>
</evidence>
<dbReference type="eggNOG" id="KOG4197">
    <property type="taxonomic scope" value="Eukaryota"/>
</dbReference>